<accession>A0A9Q9IPX4</accession>
<feature type="coiled-coil region" evidence="1">
    <location>
        <begin position="721"/>
        <end position="761"/>
    </location>
</feature>
<keyword evidence="1" id="KW-0175">Coiled coil</keyword>
<evidence type="ECO:0000256" key="1">
    <source>
        <dbReference type="SAM" id="Coils"/>
    </source>
</evidence>
<evidence type="ECO:0000259" key="3">
    <source>
        <dbReference type="Pfam" id="PF13569"/>
    </source>
</evidence>
<dbReference type="Pfam" id="PF13569">
    <property type="entry name" value="DUF4132"/>
    <property type="match status" value="1"/>
</dbReference>
<feature type="region of interest" description="Disordered" evidence="2">
    <location>
        <begin position="334"/>
        <end position="353"/>
    </location>
</feature>
<evidence type="ECO:0000313" key="4">
    <source>
        <dbReference type="EMBL" id="UWZ57244.1"/>
    </source>
</evidence>
<dbReference type="Proteomes" id="UP001058003">
    <property type="component" value="Chromosome"/>
</dbReference>
<dbReference type="KEGG" id="daur:Daura_14370"/>
<sequence length="1101" mass="117854">MTGNVPDWSVTRTVLSDPGADADVTAAGLATLDGTPTPLGVAAVGTVLLRDTSLPRFNRQAVADGWITRFGLPFAAAAAVEASDLMVSRRGCPVRRGPEPVPDGECGERYCAGHLSIRRLSVAPNDRGSVVALDTVLARVRTAVAAAPDDVHAAVVEALLPYRTGSLRRRIVTSFLDPAQTRWVDADAAEVARQRRDRQDAELLMAAAHTATQAALIRPWIEDYGGWWSLSSTIMVHTLAEGLGDGLLDIFDRWRERGYGSAAHRRSLLATLAAIPTDRAFEELLRGLDVKGAQEAIETAAGRFPERAMRLLAASADRPRVAELLRRHVARHPELAPEGAAASPAEGPAGTGPLPAVLVTPPWTVRRKAVKPVVLADLRCTDEPAVAWPAGERERLLSWHRTLSPMHDPRELARQVHDGTIDDWVATDLLEDGPEEVVLPLLPVWNPHRLTGVHYWLPRIAARFGLPALPLVLRIARRSPLDGGPHLLPFTAPEVALLVADWLGRLKAARTIALDWLRRHPAAAARALVPAALAKPGVGRRHAGQALLALAAAGHRDPVLAAADAYGPAAGAAIRDLLDTDPLDVLPPRIPAAPVWADPVILPPVRLRDSTDVLPADAVRHLVTMLMLSKPGDPYAGIALVRAACEPSDLARFAWALLQRWEAADAPPAGSWALDAQAVLGDDETAAMLAAAVRVWPYEGAHQRAAAGLDVLAQLGTDAALIQLQDIAAKMKAKAVRARAESKLREVAEALELTADQLADRLVPHLDLAPDATTTLDYGPRRFTVGFDEQLKPYVLDETGARRKDLPDPAASDDARLAPAAQRRFTDMKKVVRKVSTEQVARLERAMATGRQWTGAEFRRTFLRHPLLWPIARRVVWLVAPPPGEAGPAGAGPVGGGSVGGGPVGGGLDGGGPVGGAGAGGVGVAVRLAEDRTLAGVDDQPVALADDAVVSVAHPVHLDVPAWSEVFADYEILQPFRQLARDVHRFTAQEAAATRLERFDGRKALTVKLLALERRGWQRSGQEGGHQSRVERDLPGGALLIVDLDPGIAMGVPTQYPEQVFDDVWICPAGGNQWTRQHAVPFSTLDPATASELLRDLGSCF</sequence>
<feature type="domain" description="DUF4132" evidence="3">
    <location>
        <begin position="800"/>
        <end position="1017"/>
    </location>
</feature>
<protein>
    <submittedName>
        <fullName evidence="4">DUF4132 domain-containing protein</fullName>
    </submittedName>
</protein>
<dbReference type="InterPro" id="IPR025406">
    <property type="entry name" value="DUF4132"/>
</dbReference>
<dbReference type="AlphaFoldDB" id="A0A9Q9IPX4"/>
<dbReference type="EMBL" id="CP073767">
    <property type="protein sequence ID" value="UWZ57244.1"/>
    <property type="molecule type" value="Genomic_DNA"/>
</dbReference>
<gene>
    <name evidence="4" type="ORF">Daura_14370</name>
</gene>
<evidence type="ECO:0000256" key="2">
    <source>
        <dbReference type="SAM" id="MobiDB-lite"/>
    </source>
</evidence>
<organism evidence="4 5">
    <name type="scientific">Dactylosporangium aurantiacum</name>
    <dbReference type="NCBI Taxonomy" id="35754"/>
    <lineage>
        <taxon>Bacteria</taxon>
        <taxon>Bacillati</taxon>
        <taxon>Actinomycetota</taxon>
        <taxon>Actinomycetes</taxon>
        <taxon>Micromonosporales</taxon>
        <taxon>Micromonosporaceae</taxon>
        <taxon>Dactylosporangium</taxon>
    </lineage>
</organism>
<evidence type="ECO:0000313" key="5">
    <source>
        <dbReference type="Proteomes" id="UP001058003"/>
    </source>
</evidence>
<name>A0A9Q9IPX4_9ACTN</name>
<keyword evidence="5" id="KW-1185">Reference proteome</keyword>
<reference evidence="4" key="1">
    <citation type="submission" date="2021-04" db="EMBL/GenBank/DDBJ databases">
        <title>Dactylosporangium aurantiacum NRRL B-8018 full assembly.</title>
        <authorList>
            <person name="Hartkoorn R.C."/>
            <person name="Beaudoing E."/>
            <person name="Hot D."/>
        </authorList>
    </citation>
    <scope>NUCLEOTIDE SEQUENCE</scope>
    <source>
        <strain evidence="4">NRRL B-8018</strain>
    </source>
</reference>
<feature type="compositionally biased region" description="Low complexity" evidence="2">
    <location>
        <begin position="336"/>
        <end position="353"/>
    </location>
</feature>
<proteinExistence type="predicted"/>
<dbReference type="RefSeq" id="WP_260710362.1">
    <property type="nucleotide sequence ID" value="NZ_CP073767.1"/>
</dbReference>